<dbReference type="OrthoDB" id="9780894at2"/>
<dbReference type="InterPro" id="IPR029061">
    <property type="entry name" value="THDP-binding"/>
</dbReference>
<proteinExistence type="predicted"/>
<evidence type="ECO:0000313" key="5">
    <source>
        <dbReference type="EMBL" id="NYT85166.1"/>
    </source>
</evidence>
<dbReference type="SUPFAM" id="SSF52518">
    <property type="entry name" value="Thiamin diphosphate-binding fold (THDP-binding)"/>
    <property type="match status" value="1"/>
</dbReference>
<dbReference type="FunFam" id="3.40.50.970:FF:000001">
    <property type="entry name" value="Pyruvate dehydrogenase E1 beta subunit"/>
    <property type="match status" value="1"/>
</dbReference>
<dbReference type="Gene3D" id="3.40.50.970">
    <property type="match status" value="1"/>
</dbReference>
<accession>A0A853GWP0</accession>
<dbReference type="PANTHER" id="PTHR43257">
    <property type="entry name" value="PYRUVATE DEHYDROGENASE E1 COMPONENT BETA SUBUNIT"/>
    <property type="match status" value="1"/>
</dbReference>
<dbReference type="CDD" id="cd07036">
    <property type="entry name" value="TPP_PYR_E1-PDHc-beta_like"/>
    <property type="match status" value="1"/>
</dbReference>
<dbReference type="Pfam" id="PF02779">
    <property type="entry name" value="Transket_pyr"/>
    <property type="match status" value="1"/>
</dbReference>
<dbReference type="Proteomes" id="UP000554144">
    <property type="component" value="Unassembled WGS sequence"/>
</dbReference>
<organism evidence="5 6">
    <name type="scientific">Pollutimonas harenae</name>
    <dbReference type="NCBI Taxonomy" id="657015"/>
    <lineage>
        <taxon>Bacteria</taxon>
        <taxon>Pseudomonadati</taxon>
        <taxon>Pseudomonadota</taxon>
        <taxon>Betaproteobacteria</taxon>
        <taxon>Burkholderiales</taxon>
        <taxon>Alcaligenaceae</taxon>
        <taxon>Pollutimonas</taxon>
    </lineage>
</organism>
<dbReference type="GO" id="GO:0016491">
    <property type="term" value="F:oxidoreductase activity"/>
    <property type="evidence" value="ECO:0007669"/>
    <property type="project" value="UniProtKB-KW"/>
</dbReference>
<feature type="domain" description="Transketolase-like pyrimidine-binding" evidence="4">
    <location>
        <begin position="12"/>
        <end position="187"/>
    </location>
</feature>
<dbReference type="AlphaFoldDB" id="A0A853GWP0"/>
<evidence type="ECO:0000256" key="3">
    <source>
        <dbReference type="ARBA" id="ARBA00023052"/>
    </source>
</evidence>
<comment type="cofactor">
    <cofactor evidence="1">
        <name>thiamine diphosphate</name>
        <dbReference type="ChEBI" id="CHEBI:58937"/>
    </cofactor>
</comment>
<keyword evidence="6" id="KW-1185">Reference proteome</keyword>
<dbReference type="PANTHER" id="PTHR43257:SF2">
    <property type="entry name" value="PYRUVATE DEHYDROGENASE E1 COMPONENT SUBUNIT BETA"/>
    <property type="match status" value="1"/>
</dbReference>
<dbReference type="FunFam" id="3.40.50.920:FF:000001">
    <property type="entry name" value="Pyruvate dehydrogenase E1 beta subunit"/>
    <property type="match status" value="1"/>
</dbReference>
<dbReference type="Pfam" id="PF02780">
    <property type="entry name" value="Transketolase_C"/>
    <property type="match status" value="1"/>
</dbReference>
<keyword evidence="3" id="KW-0786">Thiamine pyrophosphate</keyword>
<evidence type="ECO:0000259" key="4">
    <source>
        <dbReference type="SMART" id="SM00861"/>
    </source>
</evidence>
<evidence type="ECO:0000256" key="1">
    <source>
        <dbReference type="ARBA" id="ARBA00001964"/>
    </source>
</evidence>
<evidence type="ECO:0000256" key="2">
    <source>
        <dbReference type="ARBA" id="ARBA00023002"/>
    </source>
</evidence>
<name>A0A853GWP0_9BURK</name>
<dbReference type="InterPro" id="IPR009014">
    <property type="entry name" value="Transketo_C/PFOR_II"/>
</dbReference>
<dbReference type="EMBL" id="JACCEV010000001">
    <property type="protein sequence ID" value="NYT85166.1"/>
    <property type="molecule type" value="Genomic_DNA"/>
</dbReference>
<dbReference type="InterPro" id="IPR005475">
    <property type="entry name" value="Transketolase-like_Pyr-bd"/>
</dbReference>
<dbReference type="SMART" id="SM00861">
    <property type="entry name" value="Transket_pyr"/>
    <property type="match status" value="1"/>
</dbReference>
<dbReference type="SUPFAM" id="SSF52922">
    <property type="entry name" value="TK C-terminal domain-like"/>
    <property type="match status" value="1"/>
</dbReference>
<reference evidence="5 6" key="1">
    <citation type="submission" date="2020-07" db="EMBL/GenBank/DDBJ databases">
        <title>Taxonomic revisions and descriptions of new bacterial species based on genomic comparisons in the high-G+C-content subgroup of the family Alcaligenaceae.</title>
        <authorList>
            <person name="Szabo A."/>
            <person name="Felfoldi T."/>
        </authorList>
    </citation>
    <scope>NUCLEOTIDE SEQUENCE [LARGE SCALE GENOMIC DNA]</scope>
    <source>
        <strain evidence="5 6">DSM 25667</strain>
    </source>
</reference>
<dbReference type="RefSeq" id="WP_130037270.1">
    <property type="nucleotide sequence ID" value="NZ_JACCEV010000001.1"/>
</dbReference>
<gene>
    <name evidence="5" type="ORF">H0A62_06080</name>
</gene>
<protein>
    <submittedName>
        <fullName evidence="5">Acetoin dehydrogenase</fullName>
    </submittedName>
</protein>
<evidence type="ECO:0000313" key="6">
    <source>
        <dbReference type="Proteomes" id="UP000554144"/>
    </source>
</evidence>
<comment type="caution">
    <text evidence="5">The sequence shown here is derived from an EMBL/GenBank/DDBJ whole genome shotgun (WGS) entry which is preliminary data.</text>
</comment>
<keyword evidence="2" id="KW-0560">Oxidoreductase</keyword>
<sequence>MHNDLKSAVVELSYGKAANAALKRALSEFPDSILFGEDVALPGGVFGITKGLQADFGSERVFDTPISETAMLGTAVGAAMTGIRPIVEIMWVDFSLVAMDQIVNQAANIRYVSAGRLSAPLTIRTQQGALPGSCAQHSQNLEALYAHIPGLRVGVPATAQDAYSMLLAAVKSDDPALIIENRGLYYGAAQNVEIDGEIERTEGASIARAGNDVTVVVWGAMLFRVLEAAEELASKHGISVEVINARWIAPFDWSTLDHSVRKTRHLLIVHEANQTGGFGAEIAAQVQEKHFRTLSAPVQRLGTPDVRMPAAAHLQEALIPDVKKICDAVLMLNRPE</sequence>
<dbReference type="Gene3D" id="3.40.50.920">
    <property type="match status" value="1"/>
</dbReference>
<dbReference type="InterPro" id="IPR033248">
    <property type="entry name" value="Transketolase_C"/>
</dbReference>